<comment type="caution">
    <text evidence="2">The sequence shown here is derived from an EMBL/GenBank/DDBJ whole genome shotgun (WGS) entry which is preliminary data.</text>
</comment>
<evidence type="ECO:0000256" key="1">
    <source>
        <dbReference type="SAM" id="MobiDB-lite"/>
    </source>
</evidence>
<gene>
    <name evidence="2" type="ORF">FNH04_35890</name>
</gene>
<evidence type="ECO:0000313" key="3">
    <source>
        <dbReference type="Proteomes" id="UP000326979"/>
    </source>
</evidence>
<reference evidence="2 3" key="1">
    <citation type="submission" date="2019-07" db="EMBL/GenBank/DDBJ databases">
        <title>New species of Amycolatopsis and Streptomyces.</title>
        <authorList>
            <person name="Duangmal K."/>
            <person name="Teo W.F.A."/>
            <person name="Lipun K."/>
        </authorList>
    </citation>
    <scope>NUCLEOTIDE SEQUENCE [LARGE SCALE GENOMIC DNA]</scope>
    <source>
        <strain evidence="2 3">TISTR 2346</strain>
    </source>
</reference>
<feature type="region of interest" description="Disordered" evidence="1">
    <location>
        <begin position="1"/>
        <end position="29"/>
    </location>
</feature>
<dbReference type="Proteomes" id="UP000326979">
    <property type="component" value="Unassembled WGS sequence"/>
</dbReference>
<proteinExistence type="predicted"/>
<sequence>MRRRPTESELDARPETEAVGGWWNRRNNPELDLVCPQDARAHIAGRPAHRPRARPVTAYGRTPPPRSPGCPPPSPR</sequence>
<dbReference type="AlphaFoldDB" id="A0A5N8WFX4"/>
<organism evidence="2 3">
    <name type="scientific">Streptomyces phyllanthi</name>
    <dbReference type="NCBI Taxonomy" id="1803180"/>
    <lineage>
        <taxon>Bacteria</taxon>
        <taxon>Bacillati</taxon>
        <taxon>Actinomycetota</taxon>
        <taxon>Actinomycetes</taxon>
        <taxon>Kitasatosporales</taxon>
        <taxon>Streptomycetaceae</taxon>
        <taxon>Streptomyces</taxon>
    </lineage>
</organism>
<name>A0A5N8WFX4_9ACTN</name>
<dbReference type="EMBL" id="VJZE01000403">
    <property type="protein sequence ID" value="MPY45095.1"/>
    <property type="molecule type" value="Genomic_DNA"/>
</dbReference>
<evidence type="ECO:0000313" key="2">
    <source>
        <dbReference type="EMBL" id="MPY45095.1"/>
    </source>
</evidence>
<feature type="compositionally biased region" description="Pro residues" evidence="1">
    <location>
        <begin position="62"/>
        <end position="76"/>
    </location>
</feature>
<protein>
    <submittedName>
        <fullName evidence="2">Uncharacterized protein</fullName>
    </submittedName>
</protein>
<keyword evidence="3" id="KW-1185">Reference proteome</keyword>
<feature type="region of interest" description="Disordered" evidence="1">
    <location>
        <begin position="42"/>
        <end position="76"/>
    </location>
</feature>
<accession>A0A5N8WFX4</accession>
<feature type="compositionally biased region" description="Basic and acidic residues" evidence="1">
    <location>
        <begin position="1"/>
        <end position="16"/>
    </location>
</feature>